<protein>
    <submittedName>
        <fullName evidence="1">Uncharacterized protein</fullName>
    </submittedName>
</protein>
<dbReference type="EMBL" id="JAHUTI010087962">
    <property type="protein sequence ID" value="MED6259803.1"/>
    <property type="molecule type" value="Genomic_DNA"/>
</dbReference>
<organism evidence="1 2">
    <name type="scientific">Ataeniobius toweri</name>
    <dbReference type="NCBI Taxonomy" id="208326"/>
    <lineage>
        <taxon>Eukaryota</taxon>
        <taxon>Metazoa</taxon>
        <taxon>Chordata</taxon>
        <taxon>Craniata</taxon>
        <taxon>Vertebrata</taxon>
        <taxon>Euteleostomi</taxon>
        <taxon>Actinopterygii</taxon>
        <taxon>Neopterygii</taxon>
        <taxon>Teleostei</taxon>
        <taxon>Neoteleostei</taxon>
        <taxon>Acanthomorphata</taxon>
        <taxon>Ovalentaria</taxon>
        <taxon>Atherinomorphae</taxon>
        <taxon>Cyprinodontiformes</taxon>
        <taxon>Goodeidae</taxon>
        <taxon>Ataeniobius</taxon>
    </lineage>
</organism>
<evidence type="ECO:0000313" key="2">
    <source>
        <dbReference type="Proteomes" id="UP001345963"/>
    </source>
</evidence>
<evidence type="ECO:0000313" key="1">
    <source>
        <dbReference type="EMBL" id="MED6259803.1"/>
    </source>
</evidence>
<name>A0ABU7CA89_9TELE</name>
<keyword evidence="2" id="KW-1185">Reference proteome</keyword>
<accession>A0ABU7CA89</accession>
<proteinExistence type="predicted"/>
<reference evidence="1 2" key="1">
    <citation type="submission" date="2021-07" db="EMBL/GenBank/DDBJ databases">
        <authorList>
            <person name="Palmer J.M."/>
        </authorList>
    </citation>
    <scope>NUCLEOTIDE SEQUENCE [LARGE SCALE GENOMIC DNA]</scope>
    <source>
        <strain evidence="1 2">AT_MEX2019</strain>
        <tissue evidence="1">Muscle</tissue>
    </source>
</reference>
<sequence length="103" mass="11474">MQCRHPLDLDLYILGTPGDTAWWSTVGRLPGQRLDHMARTLGSMLSGDLQGPHPGHHSGVLNLQFHITLHKVEELMVELLLPHCLGSGWLVYTVQAFLQQDAV</sequence>
<dbReference type="Proteomes" id="UP001345963">
    <property type="component" value="Unassembled WGS sequence"/>
</dbReference>
<gene>
    <name evidence="1" type="ORF">ATANTOWER_032102</name>
</gene>
<comment type="caution">
    <text evidence="1">The sequence shown here is derived from an EMBL/GenBank/DDBJ whole genome shotgun (WGS) entry which is preliminary data.</text>
</comment>